<feature type="signal peptide" evidence="2">
    <location>
        <begin position="1"/>
        <end position="27"/>
    </location>
</feature>
<name>A0A413F6V1_9FIRM</name>
<evidence type="ECO:0000313" key="4">
    <source>
        <dbReference type="Proteomes" id="UP000283880"/>
    </source>
</evidence>
<evidence type="ECO:0000256" key="1">
    <source>
        <dbReference type="ARBA" id="ARBA00022737"/>
    </source>
</evidence>
<sequence length="548" mass="62118">MRKQTKLVAVLSTAALLAIGASMTSFAAQGWAEEDGTWVYYDKNGDKVTESWKKSGDNWYWLDDNGEMAVDTLVEDDDNYYYVNENGAMVSNQWVAIENEDAGEDDEPDHYWYYFQANGKAYKRSDSASDTSISAKTINGKKYAFDTDGRMLYGWVDAGERQTDDDAWKTCQYYFGDEDDGAMSEGWRLISITDDEAEDAQPGDEFWDEDQDRWFFFQASGKKKAAKDGESYTDKTINGKKYGFDEFGRMVASWYTEATAAVASQGTATYSNTFMYFNNPEDGARYTKGWFKVVPGYYLQKSKYEDGSEYWYYADGDGQIYSNEIKTIKGKKYAFDNYGRMISGLVFLEMANGTTSNEIQNKLADDDDLHPYDTEDNFDQFVKDFATEINDHTIRSYYFGGSDDGAMKTGKQTVTIDGESFTFKFKTGSNLKGSGLVGEDDDKLYMAGKQVKADKDDKYTVYKYDKTNNSVTEMTTTDFIATCTDGGKHDDDKEETVYTVTTTNTDSVKYYLVNTSGTILKNKTNAKDADDYKFSVSKRQITKVVLED</sequence>
<dbReference type="Proteomes" id="UP000283880">
    <property type="component" value="Unassembled WGS sequence"/>
</dbReference>
<evidence type="ECO:0000313" key="3">
    <source>
        <dbReference type="EMBL" id="RGX20855.1"/>
    </source>
</evidence>
<protein>
    <submittedName>
        <fullName evidence="3">Cell wall-binding protein</fullName>
    </submittedName>
</protein>
<gene>
    <name evidence="3" type="ORF">DWV29_27275</name>
</gene>
<dbReference type="AlphaFoldDB" id="A0A413F6V1"/>
<dbReference type="RefSeq" id="WP_117778328.1">
    <property type="nucleotide sequence ID" value="NZ_QSBM01000036.1"/>
</dbReference>
<dbReference type="InterPro" id="IPR018337">
    <property type="entry name" value="Cell_wall/Cho-bd_repeat"/>
</dbReference>
<keyword evidence="1" id="KW-0677">Repeat</keyword>
<dbReference type="Gene3D" id="2.10.270.10">
    <property type="entry name" value="Cholin Binding"/>
    <property type="match status" value="3"/>
</dbReference>
<dbReference type="OrthoDB" id="2028350at2"/>
<dbReference type="Pfam" id="PF19127">
    <property type="entry name" value="Choline_bind_3"/>
    <property type="match status" value="1"/>
</dbReference>
<organism evidence="3 4">
    <name type="scientific">Enterocloster asparagiformis</name>
    <dbReference type="NCBI Taxonomy" id="333367"/>
    <lineage>
        <taxon>Bacteria</taxon>
        <taxon>Bacillati</taxon>
        <taxon>Bacillota</taxon>
        <taxon>Clostridia</taxon>
        <taxon>Lachnospirales</taxon>
        <taxon>Lachnospiraceae</taxon>
        <taxon>Enterocloster</taxon>
    </lineage>
</organism>
<accession>A0A413F6V1</accession>
<reference evidence="3 4" key="1">
    <citation type="submission" date="2018-08" db="EMBL/GenBank/DDBJ databases">
        <title>A genome reference for cultivated species of the human gut microbiota.</title>
        <authorList>
            <person name="Zou Y."/>
            <person name="Xue W."/>
            <person name="Luo G."/>
        </authorList>
    </citation>
    <scope>NUCLEOTIDE SEQUENCE [LARGE SCALE GENOMIC DNA]</scope>
    <source>
        <strain evidence="3 4">AF04-15</strain>
    </source>
</reference>
<dbReference type="SUPFAM" id="SSF69360">
    <property type="entry name" value="Cell wall binding repeat"/>
    <property type="match status" value="1"/>
</dbReference>
<dbReference type="EMBL" id="QSBM01000036">
    <property type="protein sequence ID" value="RGX20855.1"/>
    <property type="molecule type" value="Genomic_DNA"/>
</dbReference>
<keyword evidence="2" id="KW-0732">Signal</keyword>
<comment type="caution">
    <text evidence="3">The sequence shown here is derived from an EMBL/GenBank/DDBJ whole genome shotgun (WGS) entry which is preliminary data.</text>
</comment>
<evidence type="ECO:0000256" key="2">
    <source>
        <dbReference type="SAM" id="SignalP"/>
    </source>
</evidence>
<feature type="chain" id="PRO_5019108445" evidence="2">
    <location>
        <begin position="28"/>
        <end position="548"/>
    </location>
</feature>
<proteinExistence type="predicted"/>